<dbReference type="RefSeq" id="XP_033675282.1">
    <property type="nucleotide sequence ID" value="XM_033820984.1"/>
</dbReference>
<dbReference type="AlphaFoldDB" id="A0A6A6HR52"/>
<dbReference type="EMBL" id="ML987221">
    <property type="protein sequence ID" value="KAF2240278.1"/>
    <property type="molecule type" value="Genomic_DNA"/>
</dbReference>
<organism evidence="1 2">
    <name type="scientific">Trematosphaeria pertusa</name>
    <dbReference type="NCBI Taxonomy" id="390896"/>
    <lineage>
        <taxon>Eukaryota</taxon>
        <taxon>Fungi</taxon>
        <taxon>Dikarya</taxon>
        <taxon>Ascomycota</taxon>
        <taxon>Pezizomycotina</taxon>
        <taxon>Dothideomycetes</taxon>
        <taxon>Pleosporomycetidae</taxon>
        <taxon>Pleosporales</taxon>
        <taxon>Massarineae</taxon>
        <taxon>Trematosphaeriaceae</taxon>
        <taxon>Trematosphaeria</taxon>
    </lineage>
</organism>
<evidence type="ECO:0000313" key="1">
    <source>
        <dbReference type="EMBL" id="KAF2240278.1"/>
    </source>
</evidence>
<reference evidence="1" key="1">
    <citation type="journal article" date="2020" name="Stud. Mycol.">
        <title>101 Dothideomycetes genomes: a test case for predicting lifestyles and emergence of pathogens.</title>
        <authorList>
            <person name="Haridas S."/>
            <person name="Albert R."/>
            <person name="Binder M."/>
            <person name="Bloem J."/>
            <person name="Labutti K."/>
            <person name="Salamov A."/>
            <person name="Andreopoulos B."/>
            <person name="Baker S."/>
            <person name="Barry K."/>
            <person name="Bills G."/>
            <person name="Bluhm B."/>
            <person name="Cannon C."/>
            <person name="Castanera R."/>
            <person name="Culley D."/>
            <person name="Daum C."/>
            <person name="Ezra D."/>
            <person name="Gonzalez J."/>
            <person name="Henrissat B."/>
            <person name="Kuo A."/>
            <person name="Liang C."/>
            <person name="Lipzen A."/>
            <person name="Lutzoni F."/>
            <person name="Magnuson J."/>
            <person name="Mondo S."/>
            <person name="Nolan M."/>
            <person name="Ohm R."/>
            <person name="Pangilinan J."/>
            <person name="Park H.-J."/>
            <person name="Ramirez L."/>
            <person name="Alfaro M."/>
            <person name="Sun H."/>
            <person name="Tritt A."/>
            <person name="Yoshinaga Y."/>
            <person name="Zwiers L.-H."/>
            <person name="Turgeon B."/>
            <person name="Goodwin S."/>
            <person name="Spatafora J."/>
            <person name="Crous P."/>
            <person name="Grigoriev I."/>
        </authorList>
    </citation>
    <scope>NUCLEOTIDE SEQUENCE</scope>
    <source>
        <strain evidence="1">CBS 122368</strain>
    </source>
</reference>
<sequence>MTPTYTSRPIVMAASMASFLRTRQASLGDLQAKTLCWLAYALLKRHYRPLSSTRAHLGFNRAGLTTWRLNNTRFSSLTCLQDGRITSSGLPGSNRCSTAIRKRKQDADGDF</sequence>
<dbReference type="GeneID" id="54574314"/>
<evidence type="ECO:0000313" key="2">
    <source>
        <dbReference type="Proteomes" id="UP000800094"/>
    </source>
</evidence>
<accession>A0A6A6HR52</accession>
<dbReference type="Proteomes" id="UP000800094">
    <property type="component" value="Unassembled WGS sequence"/>
</dbReference>
<name>A0A6A6HR52_9PLEO</name>
<keyword evidence="2" id="KW-1185">Reference proteome</keyword>
<gene>
    <name evidence="1" type="ORF">BU26DRAFT_239000</name>
</gene>
<protein>
    <submittedName>
        <fullName evidence="1">Uncharacterized protein</fullName>
    </submittedName>
</protein>
<proteinExistence type="predicted"/>